<evidence type="ECO:0000256" key="2">
    <source>
        <dbReference type="ARBA" id="ARBA00022741"/>
    </source>
</evidence>
<dbReference type="GO" id="GO:0005524">
    <property type="term" value="F:ATP binding"/>
    <property type="evidence" value="ECO:0007669"/>
    <property type="project" value="UniProtKB-KW"/>
</dbReference>
<keyword evidence="7" id="KW-1185">Reference proteome</keyword>
<evidence type="ECO:0000256" key="3">
    <source>
        <dbReference type="ARBA" id="ARBA00022777"/>
    </source>
</evidence>
<dbReference type="SUPFAM" id="SSF63862">
    <property type="entry name" value="Thiamin pyrophosphokinase, substrate-binding domain"/>
    <property type="match status" value="1"/>
</dbReference>
<organism evidence="6 7">
    <name type="scientific">Protopolystoma xenopodis</name>
    <dbReference type="NCBI Taxonomy" id="117903"/>
    <lineage>
        <taxon>Eukaryota</taxon>
        <taxon>Metazoa</taxon>
        <taxon>Spiralia</taxon>
        <taxon>Lophotrochozoa</taxon>
        <taxon>Platyhelminthes</taxon>
        <taxon>Monogenea</taxon>
        <taxon>Polyopisthocotylea</taxon>
        <taxon>Polystomatidea</taxon>
        <taxon>Polystomatidae</taxon>
        <taxon>Protopolystoma</taxon>
    </lineage>
</organism>
<feature type="domain" description="Thiamin pyrophosphokinase thiamin-binding" evidence="5">
    <location>
        <begin position="38"/>
        <end position="66"/>
    </location>
</feature>
<dbReference type="GO" id="GO:0009229">
    <property type="term" value="P:thiamine diphosphate biosynthetic process"/>
    <property type="evidence" value="ECO:0007669"/>
    <property type="project" value="InterPro"/>
</dbReference>
<keyword evidence="1" id="KW-0808">Transferase</keyword>
<evidence type="ECO:0000256" key="1">
    <source>
        <dbReference type="ARBA" id="ARBA00022679"/>
    </source>
</evidence>
<dbReference type="InterPro" id="IPR036371">
    <property type="entry name" value="TPK_B1-bd_sf"/>
</dbReference>
<keyword evidence="2" id="KW-0547">Nucleotide-binding</keyword>
<accession>A0A3S5C1X2</accession>
<sequence length="66" mass="7193">MFHTLFKAKKMTDIPVILLTERNSSLLLDEGDNLILTNSGLEAGYCGLVPLEGPCKATTSGLKWNL</sequence>
<dbReference type="GO" id="GO:0004788">
    <property type="term" value="F:thiamine diphosphokinase activity"/>
    <property type="evidence" value="ECO:0007669"/>
    <property type="project" value="InterPro"/>
</dbReference>
<keyword evidence="3" id="KW-0418">Kinase</keyword>
<gene>
    <name evidence="6" type="ORF">PXEA_LOCUS23482</name>
</gene>
<dbReference type="AlphaFoldDB" id="A0A3S5C1X2"/>
<dbReference type="Gene3D" id="3.40.50.10240">
    <property type="entry name" value="Thiamin pyrophosphokinase, catalytic domain"/>
    <property type="match status" value="1"/>
</dbReference>
<dbReference type="InterPro" id="IPR007373">
    <property type="entry name" value="Thiamin_PyroPKinase_B1-bd"/>
</dbReference>
<dbReference type="OrthoDB" id="6273242at2759"/>
<reference evidence="6" key="1">
    <citation type="submission" date="2018-11" db="EMBL/GenBank/DDBJ databases">
        <authorList>
            <consortium name="Pathogen Informatics"/>
        </authorList>
    </citation>
    <scope>NUCLEOTIDE SEQUENCE</scope>
</reference>
<dbReference type="InterPro" id="IPR036759">
    <property type="entry name" value="TPK_catalytic_sf"/>
</dbReference>
<dbReference type="Proteomes" id="UP000784294">
    <property type="component" value="Unassembled WGS sequence"/>
</dbReference>
<dbReference type="GO" id="GO:0016301">
    <property type="term" value="F:kinase activity"/>
    <property type="evidence" value="ECO:0007669"/>
    <property type="project" value="UniProtKB-KW"/>
</dbReference>
<dbReference type="Pfam" id="PF04265">
    <property type="entry name" value="TPK_B1_binding"/>
    <property type="match status" value="1"/>
</dbReference>
<comment type="caution">
    <text evidence="6">The sequence shown here is derived from an EMBL/GenBank/DDBJ whole genome shotgun (WGS) entry which is preliminary data.</text>
</comment>
<dbReference type="EMBL" id="CAAALY010108819">
    <property type="protein sequence ID" value="VEL30042.1"/>
    <property type="molecule type" value="Genomic_DNA"/>
</dbReference>
<proteinExistence type="predicted"/>
<evidence type="ECO:0000256" key="4">
    <source>
        <dbReference type="ARBA" id="ARBA00022840"/>
    </source>
</evidence>
<feature type="non-terminal residue" evidence="6">
    <location>
        <position position="1"/>
    </location>
</feature>
<evidence type="ECO:0000259" key="5">
    <source>
        <dbReference type="Pfam" id="PF04265"/>
    </source>
</evidence>
<evidence type="ECO:0000313" key="6">
    <source>
        <dbReference type="EMBL" id="VEL30042.1"/>
    </source>
</evidence>
<dbReference type="GO" id="GO:0030975">
    <property type="term" value="F:thiamine binding"/>
    <property type="evidence" value="ECO:0007669"/>
    <property type="project" value="InterPro"/>
</dbReference>
<keyword evidence="4" id="KW-0067">ATP-binding</keyword>
<protein>
    <recommendedName>
        <fullName evidence="5">Thiamin pyrophosphokinase thiamin-binding domain-containing protein</fullName>
    </recommendedName>
</protein>
<name>A0A3S5C1X2_9PLAT</name>
<evidence type="ECO:0000313" key="7">
    <source>
        <dbReference type="Proteomes" id="UP000784294"/>
    </source>
</evidence>